<dbReference type="SUPFAM" id="SSF47090">
    <property type="entry name" value="PGBD-like"/>
    <property type="match status" value="1"/>
</dbReference>
<dbReference type="AlphaFoldDB" id="A0A562QUJ1"/>
<dbReference type="FunFam" id="2.30.42.10:FF:000063">
    <property type="entry name" value="Peptidase, S41 family"/>
    <property type="match status" value="1"/>
</dbReference>
<evidence type="ECO:0000256" key="1">
    <source>
        <dbReference type="ARBA" id="ARBA00009179"/>
    </source>
</evidence>
<dbReference type="Gene3D" id="1.10.101.10">
    <property type="entry name" value="PGBD-like superfamily/PGBD"/>
    <property type="match status" value="1"/>
</dbReference>
<sequence length="504" mass="55663">MPEKYAVFCETEWELMQVNKKQMLLLIIVVLAVGAYGFFFLTDQARIPNQASTSVGSGEVAESSEMTDEELLAKFEKAMEIIQEQYVEDVSEEELLQGAIEGMLQSLNDPYSVYMDQETANQFMESLGSHFEGIGAEVSMTDGKVTIVAPFRESPAERAGLRPNDKIIEIDGNSIEGLSLYEAVLKIRGEQGTTVHLTIERAGVNEFLQIPVERDEIPIETVRSSVIERDGMKVGLLEITSFSEDTAARFQEGLEELEAQNIDGLLIDVRGNPGGYLNAVEDIGKLIIPGGQPIVQIENRAGEKVRYMSSLEEPKPYPIVGITDGASASASEILAAALIEAGDYDVVGEQTFGKGTVQQTIPFEDGSELKLSLFKWLTSDGNDINGEGVKPTVEVRQPDYFYSAPITVEEPFKIDMMSEHIKNAQIMLKGLGFEPGRTDGYFDEQTEQAVLAFQQSNDLQASGELDEETASILQERIVEQVREQANDKQLRTAIELVIKQANEF</sequence>
<gene>
    <name evidence="10" type="ORF">IQ10_00397</name>
</gene>
<keyword evidence="2 7" id="KW-0645">Protease</keyword>
<dbReference type="Gene3D" id="2.30.42.10">
    <property type="match status" value="1"/>
</dbReference>
<dbReference type="InterPro" id="IPR036034">
    <property type="entry name" value="PDZ_sf"/>
</dbReference>
<keyword evidence="4 7" id="KW-0720">Serine protease</keyword>
<organism evidence="10 11">
    <name type="scientific">Halalkalibacter nanhaiisediminis</name>
    <dbReference type="NCBI Taxonomy" id="688079"/>
    <lineage>
        <taxon>Bacteria</taxon>
        <taxon>Bacillati</taxon>
        <taxon>Bacillota</taxon>
        <taxon>Bacilli</taxon>
        <taxon>Bacillales</taxon>
        <taxon>Bacillaceae</taxon>
        <taxon>Halalkalibacter</taxon>
    </lineage>
</organism>
<dbReference type="InterPro" id="IPR004447">
    <property type="entry name" value="Peptidase_S41A"/>
</dbReference>
<name>A0A562QUJ1_9BACI</name>
<dbReference type="GO" id="GO:0004252">
    <property type="term" value="F:serine-type endopeptidase activity"/>
    <property type="evidence" value="ECO:0007669"/>
    <property type="project" value="UniProtKB-EC"/>
</dbReference>
<comment type="similarity">
    <text evidence="1 7">Belongs to the peptidase S41A family.</text>
</comment>
<keyword evidence="3 7" id="KW-0378">Hydrolase</keyword>
<evidence type="ECO:0000313" key="11">
    <source>
        <dbReference type="Proteomes" id="UP000315711"/>
    </source>
</evidence>
<dbReference type="InterPro" id="IPR055210">
    <property type="entry name" value="CtpA/B_N"/>
</dbReference>
<feature type="domain" description="PDZ" evidence="9">
    <location>
        <begin position="112"/>
        <end position="188"/>
    </location>
</feature>
<dbReference type="Pfam" id="PF22694">
    <property type="entry name" value="CtpB_N-like"/>
    <property type="match status" value="1"/>
</dbReference>
<accession>A0A562QUJ1</accession>
<protein>
    <recommendedName>
        <fullName evidence="6">C-terminal processing peptidase</fullName>
        <ecNumber evidence="6">3.4.21.102</ecNumber>
    </recommendedName>
</protein>
<dbReference type="NCBIfam" id="TIGR00225">
    <property type="entry name" value="prc"/>
    <property type="match status" value="1"/>
</dbReference>
<dbReference type="SUPFAM" id="SSF52096">
    <property type="entry name" value="ClpP/crotonase"/>
    <property type="match status" value="1"/>
</dbReference>
<dbReference type="Pfam" id="PF01471">
    <property type="entry name" value="PG_binding_1"/>
    <property type="match status" value="1"/>
</dbReference>
<dbReference type="InterPro" id="IPR001478">
    <property type="entry name" value="PDZ"/>
</dbReference>
<evidence type="ECO:0000256" key="4">
    <source>
        <dbReference type="ARBA" id="ARBA00022825"/>
    </source>
</evidence>
<dbReference type="Gene3D" id="3.30.750.44">
    <property type="match status" value="1"/>
</dbReference>
<dbReference type="GO" id="GO:0030288">
    <property type="term" value="C:outer membrane-bounded periplasmic space"/>
    <property type="evidence" value="ECO:0007669"/>
    <property type="project" value="TreeGrafter"/>
</dbReference>
<comment type="catalytic activity">
    <reaction evidence="5">
        <text>The enzyme shows specific recognition of a C-terminal tripeptide, Xaa-Yaa-Zaa, in which Xaa is preferably Ala or Leu, Yaa is preferably Ala or Tyr, and Zaa is preferably Ala, but then cleaves at a variable distance from the C-terminus. A typical cleavage is -Ala-Ala-|-Arg-Ala-Ala-Lys-Glu-Asn-Tyr-Ala-Leu-Ala-Ala.</text>
        <dbReference type="EC" id="3.4.21.102"/>
    </reaction>
</comment>
<dbReference type="PANTHER" id="PTHR32060:SF29">
    <property type="entry name" value="CARBOXY-TERMINAL PROCESSING PROTEASE CTPB"/>
    <property type="match status" value="1"/>
</dbReference>
<dbReference type="GO" id="GO:0007165">
    <property type="term" value="P:signal transduction"/>
    <property type="evidence" value="ECO:0007669"/>
    <property type="project" value="TreeGrafter"/>
</dbReference>
<feature type="transmembrane region" description="Helical" evidence="8">
    <location>
        <begin position="23"/>
        <end position="41"/>
    </location>
</feature>
<dbReference type="SUPFAM" id="SSF50156">
    <property type="entry name" value="PDZ domain-like"/>
    <property type="match status" value="1"/>
</dbReference>
<dbReference type="InterPro" id="IPR002477">
    <property type="entry name" value="Peptidoglycan-bd-like"/>
</dbReference>
<dbReference type="Pfam" id="PF13180">
    <property type="entry name" value="PDZ_2"/>
    <property type="match status" value="1"/>
</dbReference>
<evidence type="ECO:0000256" key="8">
    <source>
        <dbReference type="SAM" id="Phobius"/>
    </source>
</evidence>
<dbReference type="InterPro" id="IPR036365">
    <property type="entry name" value="PGBD-like_sf"/>
</dbReference>
<dbReference type="InterPro" id="IPR029045">
    <property type="entry name" value="ClpP/crotonase-like_dom_sf"/>
</dbReference>
<keyword evidence="8" id="KW-0472">Membrane</keyword>
<reference evidence="10 11" key="1">
    <citation type="journal article" date="2015" name="Stand. Genomic Sci.">
        <title>Genomic Encyclopedia of Bacterial and Archaeal Type Strains, Phase III: the genomes of soil and plant-associated and newly described type strains.</title>
        <authorList>
            <person name="Whitman W.B."/>
            <person name="Woyke T."/>
            <person name="Klenk H.P."/>
            <person name="Zhou Y."/>
            <person name="Lilburn T.G."/>
            <person name="Beck B.J."/>
            <person name="De Vos P."/>
            <person name="Vandamme P."/>
            <person name="Eisen J.A."/>
            <person name="Garrity G."/>
            <person name="Hugenholtz P."/>
            <person name="Kyrpides N.C."/>
        </authorList>
    </citation>
    <scope>NUCLEOTIDE SEQUENCE [LARGE SCALE GENOMIC DNA]</scope>
    <source>
        <strain evidence="10 11">CGMCC 1.10116</strain>
    </source>
</reference>
<dbReference type="EMBL" id="VLKZ01000001">
    <property type="protein sequence ID" value="TWI59974.1"/>
    <property type="molecule type" value="Genomic_DNA"/>
</dbReference>
<evidence type="ECO:0000256" key="5">
    <source>
        <dbReference type="ARBA" id="ARBA00051784"/>
    </source>
</evidence>
<keyword evidence="8" id="KW-0812">Transmembrane</keyword>
<dbReference type="PROSITE" id="PS50106">
    <property type="entry name" value="PDZ"/>
    <property type="match status" value="1"/>
</dbReference>
<evidence type="ECO:0000313" key="10">
    <source>
        <dbReference type="EMBL" id="TWI59974.1"/>
    </source>
</evidence>
<dbReference type="SMART" id="SM00228">
    <property type="entry name" value="PDZ"/>
    <property type="match status" value="1"/>
</dbReference>
<dbReference type="Proteomes" id="UP000315711">
    <property type="component" value="Unassembled WGS sequence"/>
</dbReference>
<dbReference type="InterPro" id="IPR005151">
    <property type="entry name" value="Tail-specific_protease"/>
</dbReference>
<dbReference type="Pfam" id="PF03572">
    <property type="entry name" value="Peptidase_S41"/>
    <property type="match status" value="1"/>
</dbReference>
<dbReference type="SMART" id="SM00245">
    <property type="entry name" value="TSPc"/>
    <property type="match status" value="1"/>
</dbReference>
<evidence type="ECO:0000259" key="9">
    <source>
        <dbReference type="PROSITE" id="PS50106"/>
    </source>
</evidence>
<dbReference type="EC" id="3.4.21.102" evidence="6"/>
<evidence type="ECO:0000256" key="7">
    <source>
        <dbReference type="RuleBase" id="RU004404"/>
    </source>
</evidence>
<evidence type="ECO:0000256" key="6">
    <source>
        <dbReference type="ARBA" id="ARBA00066637"/>
    </source>
</evidence>
<evidence type="ECO:0000256" key="3">
    <source>
        <dbReference type="ARBA" id="ARBA00022801"/>
    </source>
</evidence>
<dbReference type="InterPro" id="IPR036366">
    <property type="entry name" value="PGBDSf"/>
</dbReference>
<proteinExistence type="inferred from homology"/>
<keyword evidence="8" id="KW-1133">Transmembrane helix</keyword>
<dbReference type="Gene3D" id="3.90.226.10">
    <property type="entry name" value="2-enoyl-CoA Hydratase, Chain A, domain 1"/>
    <property type="match status" value="1"/>
</dbReference>
<dbReference type="GO" id="GO:0006508">
    <property type="term" value="P:proteolysis"/>
    <property type="evidence" value="ECO:0007669"/>
    <property type="project" value="UniProtKB-KW"/>
</dbReference>
<evidence type="ECO:0000256" key="2">
    <source>
        <dbReference type="ARBA" id="ARBA00022670"/>
    </source>
</evidence>
<dbReference type="CDD" id="cd06782">
    <property type="entry name" value="cpPDZ_CPP-like"/>
    <property type="match status" value="1"/>
</dbReference>
<dbReference type="CDD" id="cd07560">
    <property type="entry name" value="Peptidase_S41_CPP"/>
    <property type="match status" value="1"/>
</dbReference>
<comment type="caution">
    <text evidence="10">The sequence shown here is derived from an EMBL/GenBank/DDBJ whole genome shotgun (WGS) entry which is preliminary data.</text>
</comment>
<keyword evidence="11" id="KW-1185">Reference proteome</keyword>
<dbReference type="PANTHER" id="PTHR32060">
    <property type="entry name" value="TAIL-SPECIFIC PROTEASE"/>
    <property type="match status" value="1"/>
</dbReference>
<dbReference type="FunFam" id="3.30.750.44:FF:000001">
    <property type="entry name" value="S41 family peptidase"/>
    <property type="match status" value="1"/>
</dbReference>